<dbReference type="AlphaFoldDB" id="A0A8J1T7X4"/>
<organism evidence="1 2">
    <name type="scientific">Owenia fusiformis</name>
    <name type="common">Polychaete worm</name>
    <dbReference type="NCBI Taxonomy" id="6347"/>
    <lineage>
        <taxon>Eukaryota</taxon>
        <taxon>Metazoa</taxon>
        <taxon>Spiralia</taxon>
        <taxon>Lophotrochozoa</taxon>
        <taxon>Annelida</taxon>
        <taxon>Polychaeta</taxon>
        <taxon>Sedentaria</taxon>
        <taxon>Canalipalpata</taxon>
        <taxon>Sabellida</taxon>
        <taxon>Oweniida</taxon>
        <taxon>Oweniidae</taxon>
        <taxon>Owenia</taxon>
    </lineage>
</organism>
<dbReference type="Gene3D" id="1.25.40.20">
    <property type="entry name" value="Ankyrin repeat-containing domain"/>
    <property type="match status" value="2"/>
</dbReference>
<dbReference type="Pfam" id="PF07525">
    <property type="entry name" value="SOCS_box"/>
    <property type="match status" value="1"/>
</dbReference>
<dbReference type="InterPro" id="IPR002110">
    <property type="entry name" value="Ankyrin_rpt"/>
</dbReference>
<dbReference type="EMBL" id="CAIIXF020000005">
    <property type="protein sequence ID" value="CAH1783648.1"/>
    <property type="molecule type" value="Genomic_DNA"/>
</dbReference>
<proteinExistence type="predicted"/>
<dbReference type="InterPro" id="IPR050745">
    <property type="entry name" value="Multifunctional_regulatory"/>
</dbReference>
<name>A0A8J1T7X4_OWEFU</name>
<dbReference type="PROSITE" id="PS50297">
    <property type="entry name" value="ANK_REP_REGION"/>
    <property type="match status" value="2"/>
</dbReference>
<dbReference type="PANTHER" id="PTHR24189:SF50">
    <property type="entry name" value="ANKYRIN REPEAT AND SOCS BOX PROTEIN 2"/>
    <property type="match status" value="1"/>
</dbReference>
<dbReference type="PROSITE" id="PS50088">
    <property type="entry name" value="ANK_REPEAT"/>
    <property type="match status" value="2"/>
</dbReference>
<dbReference type="Pfam" id="PF12796">
    <property type="entry name" value="Ank_2"/>
    <property type="match status" value="1"/>
</dbReference>
<dbReference type="SMART" id="SM00248">
    <property type="entry name" value="ANK"/>
    <property type="match status" value="4"/>
</dbReference>
<gene>
    <name evidence="1" type="ORF">OFUS_LOCUS9969</name>
</gene>
<dbReference type="InterPro" id="IPR036770">
    <property type="entry name" value="Ankyrin_rpt-contain_sf"/>
</dbReference>
<protein>
    <submittedName>
        <fullName evidence="1">Uncharacterized protein</fullName>
    </submittedName>
</protein>
<evidence type="ECO:0000313" key="2">
    <source>
        <dbReference type="Proteomes" id="UP000749559"/>
    </source>
</evidence>
<dbReference type="SMART" id="SM00969">
    <property type="entry name" value="SOCS_box"/>
    <property type="match status" value="1"/>
</dbReference>
<dbReference type="CDD" id="cd03587">
    <property type="entry name" value="SOCS"/>
    <property type="match status" value="1"/>
</dbReference>
<dbReference type="Proteomes" id="UP000749559">
    <property type="component" value="Unassembled WGS sequence"/>
</dbReference>
<feature type="non-terminal residue" evidence="1">
    <location>
        <position position="361"/>
    </location>
</feature>
<evidence type="ECO:0000313" key="1">
    <source>
        <dbReference type="EMBL" id="CAH1783648.1"/>
    </source>
</evidence>
<reference evidence="1" key="1">
    <citation type="submission" date="2022-03" db="EMBL/GenBank/DDBJ databases">
        <authorList>
            <person name="Martin C."/>
        </authorList>
    </citation>
    <scope>NUCLEOTIDE SEQUENCE</scope>
</reference>
<comment type="caution">
    <text evidence="1">The sequence shown here is derived from an EMBL/GenBank/DDBJ whole genome shotgun (WGS) entry which is preliminary data.</text>
</comment>
<dbReference type="SUPFAM" id="SSF48403">
    <property type="entry name" value="Ankyrin repeat"/>
    <property type="match status" value="1"/>
</dbReference>
<keyword evidence="2" id="KW-1185">Reference proteome</keyword>
<dbReference type="InterPro" id="IPR001496">
    <property type="entry name" value="SOCS_box"/>
</dbReference>
<accession>A0A8J1T7X4</accession>
<dbReference type="OrthoDB" id="6084340at2759"/>
<dbReference type="PROSITE" id="PS50225">
    <property type="entry name" value="SOCS"/>
    <property type="match status" value="1"/>
</dbReference>
<dbReference type="SUPFAM" id="SSF158235">
    <property type="entry name" value="SOCS box-like"/>
    <property type="match status" value="1"/>
</dbReference>
<sequence length="361" mass="40204">NILKMEEFFLSNARKTCPFLGVWPMLILDDLAGIEELSKQWDLSDHNTGTCLDCRYACSLCYAMDQGPEHPNCTAIGLLLIEAGQEVNLHNGTDNESTPLHCAVRSKHDSLAKIRLLISHGVDVNSTNEYGKTALHLACRTKQSDVVDCLLEAGAEVDHKDCEEATPLFEAVFAGCPAAVQLLIKAGCSLDCVNEELLTPLDYAVTYQQLDIVPLLLIAGCRIDKDSGYNYYKDHYCNHLLYSLLAKGDFDNIKVLLECCYVSYESWIARMIDGVYVGAHGSITPLSQLNSVVNSTKELLQTPKSLRSCCRITVRRTLINYRSKSSPNSSLEKLVDRLPLPRLLQDFITFRENQKGIAFDS</sequence>
<dbReference type="GO" id="GO:0035556">
    <property type="term" value="P:intracellular signal transduction"/>
    <property type="evidence" value="ECO:0007669"/>
    <property type="project" value="InterPro"/>
</dbReference>
<dbReference type="PANTHER" id="PTHR24189">
    <property type="entry name" value="MYOTROPHIN"/>
    <property type="match status" value="1"/>
</dbReference>
<dbReference type="Pfam" id="PF13637">
    <property type="entry name" value="Ank_4"/>
    <property type="match status" value="1"/>
</dbReference>
<dbReference type="InterPro" id="IPR036036">
    <property type="entry name" value="SOCS_box-like_dom_sf"/>
</dbReference>